<dbReference type="RefSeq" id="WP_130453197.1">
    <property type="nucleotide sequence ID" value="NZ_QYAG01000001.1"/>
</dbReference>
<evidence type="ECO:0000313" key="2">
    <source>
        <dbReference type="EMBL" id="RZT66861.1"/>
    </source>
</evidence>
<sequence>MTSPTTIYTNATVFTGEAAIAPRESFAVRDDRVLASGDLAAVRLAAQAGGAPVTEVDLGGAVVTPGIIEGHSHMLMLGESLSKVQLRDAASIEVVQERLAAARAAAPDAPLLLGTSWLFDIFPEGERPTAAVIDAVVPDVPVILDANDLHSVWVNTKALEAMGITRDTPDPVGGEIVRDAQGDATGFLLETAAMQHAWGYLDSVRSEADEDRYLAAAFDAYLETGVTGATEMSFGEADLAAYRRILDRDGRLPFPVNAHWLLTATGDTATDVAQIERIVRERDAVAAQYGDAWLRITGVKFILDGVIDACTATMREPYANGALPGAIWEREFALPMAVAADAAGLQLALHAIGDEASTIALDMVQECIRVNGPRANRRARVEHLESVADDTIARMAALGVTASMQPVHCDPAVLDNWQAVLGDERARTGFPWHKFRAAGVPLALGTDAPTAPHVAPDNLFIALTAESALDRSREAYQPERVFTPSQALEALTLGAAYATRREDELGRISAGYRANVAVWAANPLAGAPAELLGTGAALTLVDGQVAHRREA</sequence>
<dbReference type="Proteomes" id="UP000291832">
    <property type="component" value="Unassembled WGS sequence"/>
</dbReference>
<dbReference type="Gene3D" id="3.20.20.140">
    <property type="entry name" value="Metal-dependent hydrolases"/>
    <property type="match status" value="1"/>
</dbReference>
<dbReference type="SUPFAM" id="SSF51556">
    <property type="entry name" value="Metallo-dependent hydrolases"/>
    <property type="match status" value="1"/>
</dbReference>
<dbReference type="PANTHER" id="PTHR22642:SF20">
    <property type="entry name" value="AMIDOHYDROLASE 3 DOMAIN-CONTAINING PROTEIN"/>
    <property type="match status" value="1"/>
</dbReference>
<dbReference type="InterPro" id="IPR033932">
    <property type="entry name" value="YtcJ-like"/>
</dbReference>
<keyword evidence="3" id="KW-1185">Reference proteome</keyword>
<dbReference type="InterPro" id="IPR032466">
    <property type="entry name" value="Metal_Hydrolase"/>
</dbReference>
<dbReference type="Gene3D" id="3.10.310.70">
    <property type="match status" value="1"/>
</dbReference>
<proteinExistence type="predicted"/>
<dbReference type="InterPro" id="IPR011059">
    <property type="entry name" value="Metal-dep_hydrolase_composite"/>
</dbReference>
<dbReference type="SUPFAM" id="SSF51338">
    <property type="entry name" value="Composite domain of metallo-dependent hydrolases"/>
    <property type="match status" value="1"/>
</dbReference>
<reference evidence="2 3" key="1">
    <citation type="journal article" date="2015" name="Stand. Genomic Sci.">
        <title>Genomic Encyclopedia of Bacterial and Archaeal Type Strains, Phase III: the genomes of soil and plant-associated and newly described type strains.</title>
        <authorList>
            <person name="Whitman W.B."/>
            <person name="Woyke T."/>
            <person name="Klenk H.P."/>
            <person name="Zhou Y."/>
            <person name="Lilburn T.G."/>
            <person name="Beck B.J."/>
            <person name="De Vos P."/>
            <person name="Vandamme P."/>
            <person name="Eisen J.A."/>
            <person name="Garrity G."/>
            <person name="Hugenholtz P."/>
            <person name="Kyrpides N.C."/>
        </authorList>
    </citation>
    <scope>NUCLEOTIDE SEQUENCE [LARGE SCALE GENOMIC DNA]</scope>
    <source>
        <strain evidence="2 3">RF6</strain>
    </source>
</reference>
<comment type="caution">
    <text evidence="2">The sequence shown here is derived from an EMBL/GenBank/DDBJ whole genome shotgun (WGS) entry which is preliminary data.</text>
</comment>
<dbReference type="CDD" id="cd01300">
    <property type="entry name" value="YtcJ_like"/>
    <property type="match status" value="1"/>
</dbReference>
<evidence type="ECO:0000313" key="3">
    <source>
        <dbReference type="Proteomes" id="UP000291832"/>
    </source>
</evidence>
<gene>
    <name evidence="2" type="ORF">EV139_0988</name>
</gene>
<dbReference type="OrthoDB" id="3238066at2"/>
<accession>A0A4Q7U0D4</accession>
<dbReference type="InterPro" id="IPR013108">
    <property type="entry name" value="Amidohydro_3"/>
</dbReference>
<name>A0A4Q7U0D4_9MICO</name>
<dbReference type="Pfam" id="PF07969">
    <property type="entry name" value="Amidohydro_3"/>
    <property type="match status" value="1"/>
</dbReference>
<dbReference type="Gene3D" id="2.30.40.10">
    <property type="entry name" value="Urease, subunit C, domain 1"/>
    <property type="match status" value="1"/>
</dbReference>
<organism evidence="2 3">
    <name type="scientific">Leucobacter luti</name>
    <dbReference type="NCBI Taxonomy" id="340320"/>
    <lineage>
        <taxon>Bacteria</taxon>
        <taxon>Bacillati</taxon>
        <taxon>Actinomycetota</taxon>
        <taxon>Actinomycetes</taxon>
        <taxon>Micrococcales</taxon>
        <taxon>Microbacteriaceae</taxon>
        <taxon>Leucobacter</taxon>
    </lineage>
</organism>
<protein>
    <recommendedName>
        <fullName evidence="1">Amidohydrolase 3 domain-containing protein</fullName>
    </recommendedName>
</protein>
<feature type="domain" description="Amidohydrolase 3" evidence="1">
    <location>
        <begin position="55"/>
        <end position="546"/>
    </location>
</feature>
<evidence type="ECO:0000259" key="1">
    <source>
        <dbReference type="Pfam" id="PF07969"/>
    </source>
</evidence>
<dbReference type="GO" id="GO:0016810">
    <property type="term" value="F:hydrolase activity, acting on carbon-nitrogen (but not peptide) bonds"/>
    <property type="evidence" value="ECO:0007669"/>
    <property type="project" value="InterPro"/>
</dbReference>
<dbReference type="PANTHER" id="PTHR22642">
    <property type="entry name" value="IMIDAZOLONEPROPIONASE"/>
    <property type="match status" value="1"/>
</dbReference>
<dbReference type="EMBL" id="SHKI01000003">
    <property type="protein sequence ID" value="RZT66861.1"/>
    <property type="molecule type" value="Genomic_DNA"/>
</dbReference>
<dbReference type="AlphaFoldDB" id="A0A4Q7U0D4"/>